<organism evidence="1 2">
    <name type="scientific">Pararge aegeria aegeria</name>
    <dbReference type="NCBI Taxonomy" id="348720"/>
    <lineage>
        <taxon>Eukaryota</taxon>
        <taxon>Metazoa</taxon>
        <taxon>Ecdysozoa</taxon>
        <taxon>Arthropoda</taxon>
        <taxon>Hexapoda</taxon>
        <taxon>Insecta</taxon>
        <taxon>Pterygota</taxon>
        <taxon>Neoptera</taxon>
        <taxon>Endopterygota</taxon>
        <taxon>Lepidoptera</taxon>
        <taxon>Glossata</taxon>
        <taxon>Ditrysia</taxon>
        <taxon>Papilionoidea</taxon>
        <taxon>Nymphalidae</taxon>
        <taxon>Satyrinae</taxon>
        <taxon>Satyrini</taxon>
        <taxon>Parargina</taxon>
        <taxon>Pararge</taxon>
    </lineage>
</organism>
<comment type="caution">
    <text evidence="1">The sequence shown here is derived from an EMBL/GenBank/DDBJ whole genome shotgun (WGS) entry which is preliminary data.</text>
</comment>
<feature type="non-terminal residue" evidence="1">
    <location>
        <position position="1"/>
    </location>
</feature>
<proteinExistence type="predicted"/>
<dbReference type="Proteomes" id="UP000838756">
    <property type="component" value="Unassembled WGS sequence"/>
</dbReference>
<sequence length="143" mass="16756">MVMLDCAPVNDVLWSEVDALRQYIIDHFTTVNRKWNRSICNVYEEMAARTSESPETTAQLVELLGYIQDCRDCAMFDLREKSRTTAEYVLFLMEHAHLSFEDINLNTRVFLWPLDMEETIDLTIKTLNTKKIMAEDKLKSRKA</sequence>
<dbReference type="EMBL" id="CAKXAJ010002700">
    <property type="protein sequence ID" value="CAH2208218.1"/>
    <property type="molecule type" value="Genomic_DNA"/>
</dbReference>
<dbReference type="AlphaFoldDB" id="A0A8S4QE98"/>
<accession>A0A8S4QE98</accession>
<evidence type="ECO:0000313" key="1">
    <source>
        <dbReference type="EMBL" id="CAH2208218.1"/>
    </source>
</evidence>
<protein>
    <submittedName>
        <fullName evidence="1">Jg15820 protein</fullName>
    </submittedName>
</protein>
<name>A0A8S4QE98_9NEOP</name>
<gene>
    <name evidence="1" type="primary">jg15820</name>
    <name evidence="1" type="ORF">PAEG_LOCUS834</name>
</gene>
<reference evidence="1" key="1">
    <citation type="submission" date="2022-03" db="EMBL/GenBank/DDBJ databases">
        <authorList>
            <person name="Lindestad O."/>
        </authorList>
    </citation>
    <scope>NUCLEOTIDE SEQUENCE</scope>
</reference>
<evidence type="ECO:0000313" key="2">
    <source>
        <dbReference type="Proteomes" id="UP000838756"/>
    </source>
</evidence>
<keyword evidence="2" id="KW-1185">Reference proteome</keyword>
<dbReference type="OrthoDB" id="424310at2759"/>